<feature type="transmembrane region" description="Helical" evidence="7">
    <location>
        <begin position="220"/>
        <end position="240"/>
    </location>
</feature>
<dbReference type="PANTHER" id="PTHR33567:SF3">
    <property type="entry name" value="CHROMATE ION TRANSPORTER (EUROFUNG)"/>
    <property type="match status" value="1"/>
</dbReference>
<dbReference type="InterPro" id="IPR014047">
    <property type="entry name" value="Chr_Tranpt_l_chain"/>
</dbReference>
<protein>
    <recommendedName>
        <fullName evidence="10">Chromate transporter</fullName>
    </recommendedName>
</protein>
<comment type="similarity">
    <text evidence="2">Belongs to the chromate ion transporter (CHR) (TC 2.A.51) family.</text>
</comment>
<feature type="transmembrane region" description="Helical" evidence="7">
    <location>
        <begin position="332"/>
        <end position="351"/>
    </location>
</feature>
<feature type="transmembrane region" description="Helical" evidence="7">
    <location>
        <begin position="95"/>
        <end position="117"/>
    </location>
</feature>
<proteinExistence type="inferred from homology"/>
<comment type="caution">
    <text evidence="8">The sequence shown here is derived from an EMBL/GenBank/DDBJ whole genome shotgun (WGS) entry which is preliminary data.</text>
</comment>
<dbReference type="PIRSF" id="PIRSF004810">
    <property type="entry name" value="ChrA"/>
    <property type="match status" value="1"/>
</dbReference>
<feature type="transmembrane region" description="Helical" evidence="7">
    <location>
        <begin position="162"/>
        <end position="180"/>
    </location>
</feature>
<evidence type="ECO:0008006" key="10">
    <source>
        <dbReference type="Google" id="ProtNLM"/>
    </source>
</evidence>
<keyword evidence="3" id="KW-1003">Cell membrane</keyword>
<keyword evidence="4 7" id="KW-0812">Transmembrane</keyword>
<evidence type="ECO:0000256" key="3">
    <source>
        <dbReference type="ARBA" id="ARBA00022475"/>
    </source>
</evidence>
<name>A0ABN9T5T9_9DINO</name>
<dbReference type="EMBL" id="CAUYUJ010014357">
    <property type="protein sequence ID" value="CAK0840182.1"/>
    <property type="molecule type" value="Genomic_DNA"/>
</dbReference>
<feature type="transmembrane region" description="Helical" evidence="7">
    <location>
        <begin position="363"/>
        <end position="384"/>
    </location>
</feature>
<evidence type="ECO:0000256" key="4">
    <source>
        <dbReference type="ARBA" id="ARBA00022692"/>
    </source>
</evidence>
<feature type="transmembrane region" description="Helical" evidence="7">
    <location>
        <begin position="306"/>
        <end position="325"/>
    </location>
</feature>
<keyword evidence="6 7" id="KW-0472">Membrane</keyword>
<organism evidence="8 9">
    <name type="scientific">Prorocentrum cordatum</name>
    <dbReference type="NCBI Taxonomy" id="2364126"/>
    <lineage>
        <taxon>Eukaryota</taxon>
        <taxon>Sar</taxon>
        <taxon>Alveolata</taxon>
        <taxon>Dinophyceae</taxon>
        <taxon>Prorocentrales</taxon>
        <taxon>Prorocentraceae</taxon>
        <taxon>Prorocentrum</taxon>
    </lineage>
</organism>
<feature type="transmembrane region" description="Helical" evidence="7">
    <location>
        <begin position="129"/>
        <end position="150"/>
    </location>
</feature>
<evidence type="ECO:0000313" key="9">
    <source>
        <dbReference type="Proteomes" id="UP001189429"/>
    </source>
</evidence>
<keyword evidence="5 7" id="KW-1133">Transmembrane helix</keyword>
<dbReference type="PANTHER" id="PTHR33567">
    <property type="entry name" value="CHROMATE ION TRANSPORTER (EUROFUNG)"/>
    <property type="match status" value="1"/>
</dbReference>
<keyword evidence="9" id="KW-1185">Reference proteome</keyword>
<dbReference type="InterPro" id="IPR003370">
    <property type="entry name" value="Chromate_transpt"/>
</dbReference>
<evidence type="ECO:0000256" key="5">
    <source>
        <dbReference type="ARBA" id="ARBA00022989"/>
    </source>
</evidence>
<accession>A0ABN9T5T9</accession>
<reference evidence="8" key="1">
    <citation type="submission" date="2023-10" db="EMBL/GenBank/DDBJ databases">
        <authorList>
            <person name="Chen Y."/>
            <person name="Shah S."/>
            <person name="Dougan E. K."/>
            <person name="Thang M."/>
            <person name="Chan C."/>
        </authorList>
    </citation>
    <scope>NUCLEOTIDE SEQUENCE [LARGE SCALE GENOMIC DNA]</scope>
</reference>
<evidence type="ECO:0000256" key="2">
    <source>
        <dbReference type="ARBA" id="ARBA00005262"/>
    </source>
</evidence>
<evidence type="ECO:0000313" key="8">
    <source>
        <dbReference type="EMBL" id="CAK0840182.1"/>
    </source>
</evidence>
<evidence type="ECO:0000256" key="6">
    <source>
        <dbReference type="ARBA" id="ARBA00023136"/>
    </source>
</evidence>
<feature type="transmembrane region" description="Helical" evidence="7">
    <location>
        <begin position="405"/>
        <end position="433"/>
    </location>
</feature>
<feature type="transmembrane region" description="Helical" evidence="7">
    <location>
        <begin position="252"/>
        <end position="272"/>
    </location>
</feature>
<dbReference type="Proteomes" id="UP001189429">
    <property type="component" value="Unassembled WGS sequence"/>
</dbReference>
<evidence type="ECO:0000256" key="7">
    <source>
        <dbReference type="SAM" id="Phobius"/>
    </source>
</evidence>
<dbReference type="Pfam" id="PF02417">
    <property type="entry name" value="Chromate_transp"/>
    <property type="match status" value="2"/>
</dbReference>
<comment type="subcellular location">
    <subcellularLocation>
        <location evidence="1">Cell membrane</location>
        <topology evidence="1">Multi-pass membrane protein</topology>
    </subcellularLocation>
</comment>
<gene>
    <name evidence="8" type="ORF">PCOR1329_LOCUS35678</name>
</gene>
<evidence type="ECO:0000256" key="1">
    <source>
        <dbReference type="ARBA" id="ARBA00004651"/>
    </source>
</evidence>
<sequence>MAREAPLLEREAGPSLSAIASNFFWLGLTAFGGPPVHISMFKKRFCEDEDLRWLSEERFQELFAMANCLPGPSSTQVGFAIGVTKKGVVGGLVSGFAFILPGAIMMTALGFASSAVSDKIKDPHSPERACAIACSAVGVSLVFSAVSGLVKKFVFSTKDTGKLGFVCCITAAMCLLVSPTPAWLNPVLIFAGGMVTIASPVHAAANQNEAASHDDGRTGLPISAARLVFLGYFVLAAWTIHTDTYDHGWVMPFLNAGMFVWGGGPVVLPMLMTYPGGTVSDLTPTFIDPTVFLTGIALAEMMPGPVFNMSCFLGVQLALAAGWWWPSGVAICWLGLMGPGIALIFGAVPVWDQLKQFAVYSKALPGLNAAAVGLLVQTVFVVYGKLDEKSKDTAIGCSGARAIALLSYCAIDMAGINTLKVVLAFGALGFAVASMPADHMLA</sequence>